<name>A0A0D7AEV7_9AGAR</name>
<sequence length="258" mass="29180">MSLLSSLYSYAAEKLKSLILTILAAGPIPKHVAFIMDGNRRYARSHNIRVPLGHESGFMALRQVLEVCLRLNIRCVSVYAFAIENFKRPEDEIDALMDLAEHRLVELCSHGDLLEQYGVRLNVVGCTSLLPERVQVVIRKAEKMTQDGDKAILNLCMPYASRDEIATAVESAINSVDGDPRPTITEDMIHAHLPSVQAGSPPLDILVRTSGVKRLSDYMLWQCCENTQIHFSSVYWPDYGLWDFLPVLLDYQRKVWCM</sequence>
<dbReference type="InterPro" id="IPR036424">
    <property type="entry name" value="UPP_synth-like_sf"/>
</dbReference>
<dbReference type="InterPro" id="IPR018520">
    <property type="entry name" value="UPP_synth-like_CS"/>
</dbReference>
<dbReference type="NCBIfam" id="TIGR00055">
    <property type="entry name" value="uppS"/>
    <property type="match status" value="1"/>
</dbReference>
<gene>
    <name evidence="5" type="ORF">FISHEDRAFT_40619</name>
</gene>
<dbReference type="GO" id="GO:0005783">
    <property type="term" value="C:endoplasmic reticulum"/>
    <property type="evidence" value="ECO:0007669"/>
    <property type="project" value="TreeGrafter"/>
</dbReference>
<dbReference type="EMBL" id="KN881721">
    <property type="protein sequence ID" value="KIY49689.1"/>
    <property type="molecule type" value="Genomic_DNA"/>
</dbReference>
<evidence type="ECO:0000313" key="6">
    <source>
        <dbReference type="Proteomes" id="UP000054144"/>
    </source>
</evidence>
<keyword evidence="6" id="KW-1185">Reference proteome</keyword>
<keyword evidence="3" id="KW-0460">Magnesium</keyword>
<evidence type="ECO:0000256" key="4">
    <source>
        <dbReference type="RuleBase" id="RU363018"/>
    </source>
</evidence>
<dbReference type="HAMAP" id="MF_01139">
    <property type="entry name" value="ISPT"/>
    <property type="match status" value="1"/>
</dbReference>
<dbReference type="OrthoDB" id="4173905at2759"/>
<evidence type="ECO:0000256" key="1">
    <source>
        <dbReference type="ARBA" id="ARBA00005432"/>
    </source>
</evidence>
<comment type="similarity">
    <text evidence="1 4">Belongs to the UPP synthase family.</text>
</comment>
<dbReference type="FunFam" id="3.40.1180.10:FF:000005">
    <property type="entry name" value="Alkyl transferase"/>
    <property type="match status" value="1"/>
</dbReference>
<dbReference type="GO" id="GO:0016094">
    <property type="term" value="P:polyprenol biosynthetic process"/>
    <property type="evidence" value="ECO:0007669"/>
    <property type="project" value="TreeGrafter"/>
</dbReference>
<dbReference type="GO" id="GO:0005811">
    <property type="term" value="C:lipid droplet"/>
    <property type="evidence" value="ECO:0007669"/>
    <property type="project" value="TreeGrafter"/>
</dbReference>
<keyword evidence="2 4" id="KW-0808">Transferase</keyword>
<dbReference type="GO" id="GO:0016020">
    <property type="term" value="C:membrane"/>
    <property type="evidence" value="ECO:0007669"/>
    <property type="project" value="TreeGrafter"/>
</dbReference>
<reference evidence="5 6" key="1">
    <citation type="journal article" date="2015" name="Fungal Genet. Biol.">
        <title>Evolution of novel wood decay mechanisms in Agaricales revealed by the genome sequences of Fistulina hepatica and Cylindrobasidium torrendii.</title>
        <authorList>
            <person name="Floudas D."/>
            <person name="Held B.W."/>
            <person name="Riley R."/>
            <person name="Nagy L.G."/>
            <person name="Koehler G."/>
            <person name="Ransdell A.S."/>
            <person name="Younus H."/>
            <person name="Chow J."/>
            <person name="Chiniquy J."/>
            <person name="Lipzen A."/>
            <person name="Tritt A."/>
            <person name="Sun H."/>
            <person name="Haridas S."/>
            <person name="LaButti K."/>
            <person name="Ohm R.A."/>
            <person name="Kues U."/>
            <person name="Blanchette R.A."/>
            <person name="Grigoriev I.V."/>
            <person name="Minto R.E."/>
            <person name="Hibbett D.S."/>
        </authorList>
    </citation>
    <scope>NUCLEOTIDE SEQUENCE [LARGE SCALE GENOMIC DNA]</scope>
    <source>
        <strain evidence="5 6">ATCC 64428</strain>
    </source>
</reference>
<dbReference type="PROSITE" id="PS01066">
    <property type="entry name" value="UPP_SYNTHASE"/>
    <property type="match status" value="1"/>
</dbReference>
<dbReference type="Pfam" id="PF01255">
    <property type="entry name" value="Prenyltransf"/>
    <property type="match status" value="1"/>
</dbReference>
<dbReference type="InterPro" id="IPR001441">
    <property type="entry name" value="UPP_synth-like"/>
</dbReference>
<dbReference type="GO" id="GO:1904423">
    <property type="term" value="C:dehydrodolichyl diphosphate synthase complex"/>
    <property type="evidence" value="ECO:0007669"/>
    <property type="project" value="TreeGrafter"/>
</dbReference>
<dbReference type="Proteomes" id="UP000054144">
    <property type="component" value="Unassembled WGS sequence"/>
</dbReference>
<evidence type="ECO:0000256" key="3">
    <source>
        <dbReference type="ARBA" id="ARBA00022842"/>
    </source>
</evidence>
<dbReference type="CDD" id="cd00475">
    <property type="entry name" value="Cis_IPPS"/>
    <property type="match status" value="1"/>
</dbReference>
<protein>
    <recommendedName>
        <fullName evidence="4">Alkyl transferase</fullName>
        <ecNumber evidence="4">2.5.1.-</ecNumber>
    </recommendedName>
</protein>
<dbReference type="AlphaFoldDB" id="A0A0D7AEV7"/>
<dbReference type="Gene3D" id="3.40.1180.10">
    <property type="entry name" value="Decaprenyl diphosphate synthase-like"/>
    <property type="match status" value="1"/>
</dbReference>
<dbReference type="SUPFAM" id="SSF64005">
    <property type="entry name" value="Undecaprenyl diphosphate synthase"/>
    <property type="match status" value="1"/>
</dbReference>
<dbReference type="GO" id="GO:0045547">
    <property type="term" value="F:ditrans,polycis-polyprenyl diphosphate synthase [(2E,6E)-farnesyl diphosphate specific] activity"/>
    <property type="evidence" value="ECO:0007669"/>
    <property type="project" value="TreeGrafter"/>
</dbReference>
<dbReference type="EC" id="2.5.1.-" evidence="4"/>
<organism evidence="5 6">
    <name type="scientific">Fistulina hepatica ATCC 64428</name>
    <dbReference type="NCBI Taxonomy" id="1128425"/>
    <lineage>
        <taxon>Eukaryota</taxon>
        <taxon>Fungi</taxon>
        <taxon>Dikarya</taxon>
        <taxon>Basidiomycota</taxon>
        <taxon>Agaricomycotina</taxon>
        <taxon>Agaricomycetes</taxon>
        <taxon>Agaricomycetidae</taxon>
        <taxon>Agaricales</taxon>
        <taxon>Fistulinaceae</taxon>
        <taxon>Fistulina</taxon>
    </lineage>
</organism>
<dbReference type="PANTHER" id="PTHR10291:SF43">
    <property type="entry name" value="DEHYDRODOLICHYL DIPHOSPHATE SYNTHASE COMPLEX SUBUNIT DHDDS"/>
    <property type="match status" value="1"/>
</dbReference>
<accession>A0A0D7AEV7</accession>
<proteinExistence type="inferred from homology"/>
<dbReference type="PANTHER" id="PTHR10291">
    <property type="entry name" value="DEHYDRODOLICHYL DIPHOSPHATE SYNTHASE FAMILY MEMBER"/>
    <property type="match status" value="1"/>
</dbReference>
<evidence type="ECO:0000256" key="2">
    <source>
        <dbReference type="ARBA" id="ARBA00022679"/>
    </source>
</evidence>
<evidence type="ECO:0000313" key="5">
    <source>
        <dbReference type="EMBL" id="KIY49689.1"/>
    </source>
</evidence>